<keyword evidence="1" id="KW-0812">Transmembrane</keyword>
<feature type="non-terminal residue" evidence="2">
    <location>
        <position position="1"/>
    </location>
</feature>
<organism evidence="2">
    <name type="scientific">gut metagenome</name>
    <dbReference type="NCBI Taxonomy" id="749906"/>
    <lineage>
        <taxon>unclassified sequences</taxon>
        <taxon>metagenomes</taxon>
        <taxon>organismal metagenomes</taxon>
    </lineage>
</organism>
<feature type="non-terminal residue" evidence="2">
    <location>
        <position position="129"/>
    </location>
</feature>
<comment type="caution">
    <text evidence="2">The sequence shown here is derived from an EMBL/GenBank/DDBJ whole genome shotgun (WGS) entry which is preliminary data.</text>
</comment>
<keyword evidence="1" id="KW-0472">Membrane</keyword>
<gene>
    <name evidence="2" type="ORF">EVA_21227</name>
</gene>
<dbReference type="AlphaFoldDB" id="J9F6Z1"/>
<evidence type="ECO:0000256" key="1">
    <source>
        <dbReference type="SAM" id="Phobius"/>
    </source>
</evidence>
<name>J9F6Z1_9ZZZZ</name>
<evidence type="ECO:0000313" key="2">
    <source>
        <dbReference type="EMBL" id="EJW90666.1"/>
    </source>
</evidence>
<keyword evidence="1" id="KW-1133">Transmembrane helix</keyword>
<reference evidence="2" key="1">
    <citation type="journal article" date="2012" name="PLoS ONE">
        <title>Gene sets for utilization of primary and secondary nutrition supplies in the distal gut of endangered iberian lynx.</title>
        <authorList>
            <person name="Alcaide M."/>
            <person name="Messina E."/>
            <person name="Richter M."/>
            <person name="Bargiela R."/>
            <person name="Peplies J."/>
            <person name="Huws S.A."/>
            <person name="Newbold C.J."/>
            <person name="Golyshin P.N."/>
            <person name="Simon M.A."/>
            <person name="Lopez G."/>
            <person name="Yakimov M.M."/>
            <person name="Ferrer M."/>
        </authorList>
    </citation>
    <scope>NUCLEOTIDE SEQUENCE</scope>
</reference>
<proteinExistence type="predicted"/>
<accession>J9F6Z1</accession>
<protein>
    <submittedName>
        <fullName evidence="2">Uncharacterized protein</fullName>
    </submittedName>
</protein>
<sequence>SIVMSFMTLVSFAICAEATQGPFLMKFLFLNVMLTLLVALLGYLLYHNVLKLQNENKVLMDEELQIMRTLQLNKEQLAAFVSLVGTENSERQTIMLLDAIGLKAKANLFRVVHRYLLEEKIQLPMIKNA</sequence>
<dbReference type="EMBL" id="AMCI01008689">
    <property type="protein sequence ID" value="EJW90666.1"/>
    <property type="molecule type" value="Genomic_DNA"/>
</dbReference>
<feature type="transmembrane region" description="Helical" evidence="1">
    <location>
        <begin position="28"/>
        <end position="46"/>
    </location>
</feature>